<keyword evidence="2" id="KW-1003">Cell membrane</keyword>
<feature type="transmembrane region" description="Helical" evidence="6">
    <location>
        <begin position="12"/>
        <end position="36"/>
    </location>
</feature>
<dbReference type="PROSITE" id="PS50850">
    <property type="entry name" value="MFS"/>
    <property type="match status" value="1"/>
</dbReference>
<dbReference type="PANTHER" id="PTHR23513">
    <property type="entry name" value="INTEGRAL MEMBRANE EFFLUX PROTEIN-RELATED"/>
    <property type="match status" value="1"/>
</dbReference>
<gene>
    <name evidence="8" type="ORF">ABID43_004884</name>
</gene>
<dbReference type="RefSeq" id="WP_238279028.1">
    <property type="nucleotide sequence ID" value="NZ_BPQL01000048.1"/>
</dbReference>
<feature type="transmembrane region" description="Helical" evidence="6">
    <location>
        <begin position="282"/>
        <end position="300"/>
    </location>
</feature>
<dbReference type="CDD" id="cd06173">
    <property type="entry name" value="MFS_MefA_like"/>
    <property type="match status" value="1"/>
</dbReference>
<evidence type="ECO:0000256" key="1">
    <source>
        <dbReference type="ARBA" id="ARBA00004651"/>
    </source>
</evidence>
<feature type="transmembrane region" description="Helical" evidence="6">
    <location>
        <begin position="252"/>
        <end position="270"/>
    </location>
</feature>
<name>A0ABV2LBU7_9HYPH</name>
<dbReference type="InterPro" id="IPR036259">
    <property type="entry name" value="MFS_trans_sf"/>
</dbReference>
<evidence type="ECO:0000256" key="4">
    <source>
        <dbReference type="ARBA" id="ARBA00022989"/>
    </source>
</evidence>
<organism evidence="8 9">
    <name type="scientific">Methylobacterium goesingense</name>
    <dbReference type="NCBI Taxonomy" id="243690"/>
    <lineage>
        <taxon>Bacteria</taxon>
        <taxon>Pseudomonadati</taxon>
        <taxon>Pseudomonadota</taxon>
        <taxon>Alphaproteobacteria</taxon>
        <taxon>Hyphomicrobiales</taxon>
        <taxon>Methylobacteriaceae</taxon>
        <taxon>Methylobacterium</taxon>
    </lineage>
</organism>
<dbReference type="Gene3D" id="1.20.1250.20">
    <property type="entry name" value="MFS general substrate transporter like domains"/>
    <property type="match status" value="1"/>
</dbReference>
<keyword evidence="5 6" id="KW-0472">Membrane</keyword>
<proteinExistence type="predicted"/>
<keyword evidence="3 6" id="KW-0812">Transmembrane</keyword>
<feature type="transmembrane region" description="Helical" evidence="6">
    <location>
        <begin position="224"/>
        <end position="246"/>
    </location>
</feature>
<feature type="transmembrane region" description="Helical" evidence="6">
    <location>
        <begin position="375"/>
        <end position="395"/>
    </location>
</feature>
<evidence type="ECO:0000313" key="9">
    <source>
        <dbReference type="Proteomes" id="UP001549145"/>
    </source>
</evidence>
<dbReference type="Proteomes" id="UP001549145">
    <property type="component" value="Unassembled WGS sequence"/>
</dbReference>
<protein>
    <submittedName>
        <fullName evidence="8">H+ antiporter protein</fullName>
    </submittedName>
</protein>
<feature type="domain" description="Major facilitator superfamily (MFS) profile" evidence="7">
    <location>
        <begin position="9"/>
        <end position="399"/>
    </location>
</feature>
<reference evidence="8 9" key="1">
    <citation type="submission" date="2024-06" db="EMBL/GenBank/DDBJ databases">
        <title>Genomic Encyclopedia of Type Strains, Phase IV (KMG-IV): sequencing the most valuable type-strain genomes for metagenomic binning, comparative biology and taxonomic classification.</title>
        <authorList>
            <person name="Goeker M."/>
        </authorList>
    </citation>
    <scope>NUCLEOTIDE SEQUENCE [LARGE SCALE GENOMIC DNA]</scope>
    <source>
        <strain evidence="8 9">DSM 21331</strain>
    </source>
</reference>
<dbReference type="Pfam" id="PF07690">
    <property type="entry name" value="MFS_1"/>
    <property type="match status" value="1"/>
</dbReference>
<evidence type="ECO:0000256" key="5">
    <source>
        <dbReference type="ARBA" id="ARBA00023136"/>
    </source>
</evidence>
<comment type="caution">
    <text evidence="8">The sequence shown here is derived from an EMBL/GenBank/DDBJ whole genome shotgun (WGS) entry which is preliminary data.</text>
</comment>
<feature type="transmembrane region" description="Helical" evidence="6">
    <location>
        <begin position="172"/>
        <end position="190"/>
    </location>
</feature>
<feature type="transmembrane region" description="Helical" evidence="6">
    <location>
        <begin position="346"/>
        <end position="369"/>
    </location>
</feature>
<keyword evidence="9" id="KW-1185">Reference proteome</keyword>
<evidence type="ECO:0000256" key="2">
    <source>
        <dbReference type="ARBA" id="ARBA00022475"/>
    </source>
</evidence>
<feature type="transmembrane region" description="Helical" evidence="6">
    <location>
        <begin position="42"/>
        <end position="64"/>
    </location>
</feature>
<dbReference type="EMBL" id="JBEPMM010000026">
    <property type="protein sequence ID" value="MET3695316.1"/>
    <property type="molecule type" value="Genomic_DNA"/>
</dbReference>
<dbReference type="InterPro" id="IPR020846">
    <property type="entry name" value="MFS_dom"/>
</dbReference>
<keyword evidence="4 6" id="KW-1133">Transmembrane helix</keyword>
<evidence type="ECO:0000313" key="8">
    <source>
        <dbReference type="EMBL" id="MET3695316.1"/>
    </source>
</evidence>
<dbReference type="SUPFAM" id="SSF103473">
    <property type="entry name" value="MFS general substrate transporter"/>
    <property type="match status" value="1"/>
</dbReference>
<accession>A0ABV2LBU7</accession>
<feature type="transmembrane region" description="Helical" evidence="6">
    <location>
        <begin position="306"/>
        <end position="325"/>
    </location>
</feature>
<dbReference type="InterPro" id="IPR011701">
    <property type="entry name" value="MFS"/>
</dbReference>
<evidence type="ECO:0000259" key="7">
    <source>
        <dbReference type="PROSITE" id="PS50850"/>
    </source>
</evidence>
<evidence type="ECO:0000256" key="6">
    <source>
        <dbReference type="SAM" id="Phobius"/>
    </source>
</evidence>
<dbReference type="PANTHER" id="PTHR23513:SF6">
    <property type="entry name" value="MAJOR FACILITATOR SUPERFAMILY ASSOCIATED DOMAIN-CONTAINING PROTEIN"/>
    <property type="match status" value="1"/>
</dbReference>
<comment type="subcellular location">
    <subcellularLocation>
        <location evidence="1">Cell membrane</location>
        <topology evidence="1">Multi-pass membrane protein</topology>
    </subcellularLocation>
</comment>
<evidence type="ECO:0000256" key="3">
    <source>
        <dbReference type="ARBA" id="ARBA00022692"/>
    </source>
</evidence>
<sequence>MLSVLSNRTYRHLFAAQVIALVGTGLLTVALGLLAYKLAGDRAGAVLGTALAIKMVAYVAVAPVAGAFTGQLPRRAFLVATDLVRAAIALLLPFVDQVWQIYVLIFILQSASAAFTPTFQATIPDILPDERDYTRALSLSRLAYDLENLLSPTLAALLLTVISYNWLFGGTVVGFLCSAALVVSVTLPAATRSERTGGIYDRTTRGLRIYLATPRLRGLLAMNLAVAAAGAMVIVNTVVIVQALLGRSQNDVAIALGCFGGGSMIAALVLPRVLERLSDRGVMLPSAAFLGVVLVGVAVLTWGGAIGWPVLLATWLVLGIGYSAAQTPTGRLLRRSASPEDRPAVFAAQFALSHASWLVTYPMAGWLGATVGMPMTLAVLGALTVAGVAAAALLWPASDPDVVAHAHGNLDPSHPHVQGTGHSRHEHAFVIDDLHREWPARAG</sequence>